<keyword evidence="3" id="KW-1185">Reference proteome</keyword>
<name>A0A8H5TJ55_FUSHE</name>
<dbReference type="Proteomes" id="UP000567885">
    <property type="component" value="Unassembled WGS sequence"/>
</dbReference>
<organism evidence="2 3">
    <name type="scientific">Fusarium heterosporum</name>
    <dbReference type="NCBI Taxonomy" id="42747"/>
    <lineage>
        <taxon>Eukaryota</taxon>
        <taxon>Fungi</taxon>
        <taxon>Dikarya</taxon>
        <taxon>Ascomycota</taxon>
        <taxon>Pezizomycotina</taxon>
        <taxon>Sordariomycetes</taxon>
        <taxon>Hypocreomycetidae</taxon>
        <taxon>Hypocreales</taxon>
        <taxon>Nectriaceae</taxon>
        <taxon>Fusarium</taxon>
        <taxon>Fusarium heterosporum species complex</taxon>
    </lineage>
</organism>
<protein>
    <submittedName>
        <fullName evidence="2">Uncharacterized protein</fullName>
    </submittedName>
</protein>
<accession>A0A8H5TJ55</accession>
<evidence type="ECO:0000256" key="1">
    <source>
        <dbReference type="SAM" id="MobiDB-lite"/>
    </source>
</evidence>
<proteinExistence type="predicted"/>
<dbReference type="AlphaFoldDB" id="A0A8H5TJ55"/>
<comment type="caution">
    <text evidence="2">The sequence shown here is derived from an EMBL/GenBank/DDBJ whole genome shotgun (WGS) entry which is preliminary data.</text>
</comment>
<evidence type="ECO:0000313" key="3">
    <source>
        <dbReference type="Proteomes" id="UP000567885"/>
    </source>
</evidence>
<gene>
    <name evidence="2" type="ORF">FHETE_4946</name>
</gene>
<dbReference type="OrthoDB" id="5069016at2759"/>
<dbReference type="EMBL" id="JAAGWQ010000083">
    <property type="protein sequence ID" value="KAF5669442.1"/>
    <property type="molecule type" value="Genomic_DNA"/>
</dbReference>
<feature type="region of interest" description="Disordered" evidence="1">
    <location>
        <begin position="137"/>
        <end position="157"/>
    </location>
</feature>
<feature type="region of interest" description="Disordered" evidence="1">
    <location>
        <begin position="202"/>
        <end position="232"/>
    </location>
</feature>
<reference evidence="2 3" key="1">
    <citation type="submission" date="2020-05" db="EMBL/GenBank/DDBJ databases">
        <title>Identification and distribution of gene clusters putatively required for synthesis of sphingolipid metabolism inhibitors in phylogenetically diverse species of the filamentous fungus Fusarium.</title>
        <authorList>
            <person name="Kim H.-S."/>
            <person name="Busman M."/>
            <person name="Brown D.W."/>
            <person name="Divon H."/>
            <person name="Uhlig S."/>
            <person name="Proctor R.H."/>
        </authorList>
    </citation>
    <scope>NUCLEOTIDE SEQUENCE [LARGE SCALE GENOMIC DNA]</scope>
    <source>
        <strain evidence="2 3">NRRL 20693</strain>
    </source>
</reference>
<evidence type="ECO:0000313" key="2">
    <source>
        <dbReference type="EMBL" id="KAF5669442.1"/>
    </source>
</evidence>
<sequence length="346" mass="37853">MAEIIGVAASATQLGVACFSLIDIMRKIKGGASTLKRYHEQLQELQSISTCISQNPLLQTPEIGTQTDAIISIINNNRINSLLKKGRVLRTWGFLYREQDLLDIFVRLERQKSNLSLAIEQIQSKTLYRIQTDIQNMSEKKQPASKATETTPEDVSGAVIQRDLIGDSPTPDHPSTVSYFEARNVPIASIASAFGTALQVSSMANGPAGQPPGGPSDNRPSPNGPTIPQIFDGAGPQWINSYAGLGCDQENRRIYDIDGELSRELAKNAPIRCIHHNPVKVGPGLQINRNLVEFDGDVTGATLPYMNDDRWYNVTVEPYTSSSGVAIVARQMNGIEVRRKNPVNAK</sequence>